<keyword evidence="5 11" id="KW-0132">Cell division</keyword>
<dbReference type="AlphaFoldDB" id="A0A3N1NX68"/>
<dbReference type="GO" id="GO:0003677">
    <property type="term" value="F:DNA binding"/>
    <property type="evidence" value="ECO:0007669"/>
    <property type="project" value="UniProtKB-UniRule"/>
</dbReference>
<evidence type="ECO:0000259" key="13">
    <source>
        <dbReference type="PROSITE" id="PS51900"/>
    </source>
</evidence>
<dbReference type="Gene3D" id="1.10.150.130">
    <property type="match status" value="1"/>
</dbReference>
<dbReference type="InterPro" id="IPR010998">
    <property type="entry name" value="Integrase_recombinase_N"/>
</dbReference>
<evidence type="ECO:0000256" key="7">
    <source>
        <dbReference type="ARBA" id="ARBA00022908"/>
    </source>
</evidence>
<dbReference type="PANTHER" id="PTHR30349">
    <property type="entry name" value="PHAGE INTEGRASE-RELATED"/>
    <property type="match status" value="1"/>
</dbReference>
<feature type="active site" evidence="11">
    <location>
        <position position="178"/>
    </location>
</feature>
<gene>
    <name evidence="11" type="primary">xerD</name>
    <name evidence="14" type="ORF">EDC38_0479</name>
</gene>
<evidence type="ECO:0000256" key="9">
    <source>
        <dbReference type="ARBA" id="ARBA00023172"/>
    </source>
</evidence>
<dbReference type="GO" id="GO:0051301">
    <property type="term" value="P:cell division"/>
    <property type="evidence" value="ECO:0007669"/>
    <property type="project" value="UniProtKB-KW"/>
</dbReference>
<dbReference type="Pfam" id="PF02899">
    <property type="entry name" value="Phage_int_SAM_1"/>
    <property type="match status" value="1"/>
</dbReference>
<dbReference type="InterPro" id="IPR011010">
    <property type="entry name" value="DNA_brk_join_enz"/>
</dbReference>
<dbReference type="Gene3D" id="1.10.443.10">
    <property type="entry name" value="Intergrase catalytic core"/>
    <property type="match status" value="1"/>
</dbReference>
<name>A0A3N1NX68_9GAMM</name>
<keyword evidence="9 11" id="KW-0233">DNA recombination</keyword>
<dbReference type="OrthoDB" id="9801717at2"/>
<comment type="caution">
    <text evidence="14">The sequence shown here is derived from an EMBL/GenBank/DDBJ whole genome shotgun (WGS) entry which is preliminary data.</text>
</comment>
<dbReference type="InterPro" id="IPR013762">
    <property type="entry name" value="Integrase-like_cat_sf"/>
</dbReference>
<dbReference type="InterPro" id="IPR023009">
    <property type="entry name" value="Tyrosine_recombinase_XerC/XerD"/>
</dbReference>
<feature type="active site" evidence="11">
    <location>
        <position position="275"/>
    </location>
</feature>
<keyword evidence="7 11" id="KW-0229">DNA integration</keyword>
<dbReference type="RefSeq" id="WP_123637166.1">
    <property type="nucleotide sequence ID" value="NZ_RJUK01000001.1"/>
</dbReference>
<feature type="domain" description="Tyr recombinase" evidence="12">
    <location>
        <begin position="114"/>
        <end position="297"/>
    </location>
</feature>
<feature type="active site" evidence="11">
    <location>
        <position position="154"/>
    </location>
</feature>
<proteinExistence type="inferred from homology"/>
<dbReference type="InterPro" id="IPR050090">
    <property type="entry name" value="Tyrosine_recombinase_XerCD"/>
</dbReference>
<evidence type="ECO:0000313" key="15">
    <source>
        <dbReference type="Proteomes" id="UP000273643"/>
    </source>
</evidence>
<keyword evidence="4 11" id="KW-0963">Cytoplasm</keyword>
<dbReference type="CDD" id="cd00798">
    <property type="entry name" value="INT_XerDC_C"/>
    <property type="match status" value="1"/>
</dbReference>
<dbReference type="SUPFAM" id="SSF56349">
    <property type="entry name" value="DNA breaking-rejoining enzymes"/>
    <property type="match status" value="1"/>
</dbReference>
<evidence type="ECO:0000256" key="8">
    <source>
        <dbReference type="ARBA" id="ARBA00023125"/>
    </source>
</evidence>
<dbReference type="GO" id="GO:0009037">
    <property type="term" value="F:tyrosine-based site-specific recombinase activity"/>
    <property type="evidence" value="ECO:0007669"/>
    <property type="project" value="UniProtKB-UniRule"/>
</dbReference>
<dbReference type="Proteomes" id="UP000273643">
    <property type="component" value="Unassembled WGS sequence"/>
</dbReference>
<dbReference type="NCBIfam" id="TIGR02225">
    <property type="entry name" value="recomb_XerD"/>
    <property type="match status" value="1"/>
</dbReference>
<evidence type="ECO:0000256" key="2">
    <source>
        <dbReference type="ARBA" id="ARBA00010450"/>
    </source>
</evidence>
<feature type="active site" description="O-(3'-phospho-DNA)-tyrosine intermediate" evidence="11">
    <location>
        <position position="284"/>
    </location>
</feature>
<keyword evidence="15" id="KW-1185">Reference proteome</keyword>
<dbReference type="InterPro" id="IPR011932">
    <property type="entry name" value="Recomb_XerD"/>
</dbReference>
<comment type="subcellular location">
    <subcellularLocation>
        <location evidence="1 11">Cytoplasm</location>
    </subcellularLocation>
</comment>
<dbReference type="InterPro" id="IPR004107">
    <property type="entry name" value="Integrase_SAM-like_N"/>
</dbReference>
<evidence type="ECO:0000256" key="3">
    <source>
        <dbReference type="ARBA" id="ARBA00015810"/>
    </source>
</evidence>
<evidence type="ECO:0000256" key="5">
    <source>
        <dbReference type="ARBA" id="ARBA00022618"/>
    </source>
</evidence>
<evidence type="ECO:0000313" key="14">
    <source>
        <dbReference type="EMBL" id="ROQ19888.1"/>
    </source>
</evidence>
<comment type="subunit">
    <text evidence="11">Forms a cyclic heterotetrameric complex composed of two molecules of XerC and two molecules of XerD.</text>
</comment>
<evidence type="ECO:0000256" key="4">
    <source>
        <dbReference type="ARBA" id="ARBA00022490"/>
    </source>
</evidence>
<dbReference type="GO" id="GO:0007059">
    <property type="term" value="P:chromosome segregation"/>
    <property type="evidence" value="ECO:0007669"/>
    <property type="project" value="UniProtKB-UniRule"/>
</dbReference>
<organism evidence="14 15">
    <name type="scientific">Marinimicrobium koreense</name>
    <dbReference type="NCBI Taxonomy" id="306545"/>
    <lineage>
        <taxon>Bacteria</taxon>
        <taxon>Pseudomonadati</taxon>
        <taxon>Pseudomonadota</taxon>
        <taxon>Gammaproteobacteria</taxon>
        <taxon>Cellvibrionales</taxon>
        <taxon>Cellvibrionaceae</taxon>
        <taxon>Marinimicrobium</taxon>
    </lineage>
</organism>
<feature type="active site" evidence="11">
    <location>
        <position position="252"/>
    </location>
</feature>
<dbReference type="GO" id="GO:0006313">
    <property type="term" value="P:DNA transposition"/>
    <property type="evidence" value="ECO:0007669"/>
    <property type="project" value="UniProtKB-UniRule"/>
</dbReference>
<dbReference type="GO" id="GO:0005737">
    <property type="term" value="C:cytoplasm"/>
    <property type="evidence" value="ECO:0007669"/>
    <property type="project" value="UniProtKB-SubCell"/>
</dbReference>
<feature type="domain" description="Core-binding (CB)" evidence="13">
    <location>
        <begin position="8"/>
        <end position="93"/>
    </location>
</feature>
<dbReference type="InterPro" id="IPR044068">
    <property type="entry name" value="CB"/>
</dbReference>
<dbReference type="HAMAP" id="MF_01807">
    <property type="entry name" value="Recomb_XerD"/>
    <property type="match status" value="1"/>
</dbReference>
<comment type="similarity">
    <text evidence="2 11">Belongs to the 'phage' integrase family. XerD subfamily.</text>
</comment>
<protein>
    <recommendedName>
        <fullName evidence="3 11">Tyrosine recombinase XerD</fullName>
    </recommendedName>
</protein>
<dbReference type="HAMAP" id="MF_01808">
    <property type="entry name" value="Recomb_XerC_XerD"/>
    <property type="match status" value="1"/>
</dbReference>
<keyword evidence="6 11" id="KW-0159">Chromosome partition</keyword>
<dbReference type="NCBIfam" id="NF001399">
    <property type="entry name" value="PRK00283.1"/>
    <property type="match status" value="1"/>
</dbReference>
<keyword evidence="10 11" id="KW-0131">Cell cycle</keyword>
<evidence type="ECO:0000256" key="11">
    <source>
        <dbReference type="HAMAP-Rule" id="MF_01807"/>
    </source>
</evidence>
<feature type="active site" evidence="11">
    <location>
        <position position="249"/>
    </location>
</feature>
<dbReference type="PANTHER" id="PTHR30349:SF90">
    <property type="entry name" value="TYROSINE RECOMBINASE XERD"/>
    <property type="match status" value="1"/>
</dbReference>
<dbReference type="InterPro" id="IPR002104">
    <property type="entry name" value="Integrase_catalytic"/>
</dbReference>
<keyword evidence="8 11" id="KW-0238">DNA-binding</keyword>
<dbReference type="EMBL" id="RJUK01000001">
    <property type="protein sequence ID" value="ROQ19888.1"/>
    <property type="molecule type" value="Genomic_DNA"/>
</dbReference>
<sequence>MSAVTLPAQESQALEQYLDAIWMEKGLSENTLNSYRRDLEAFARWLVEQGRGLMSLDAVSAYDYLAYRHRKGYSSRSTARFLSCVRGFYRHQIREGRLAENPLALVDNPKLPKSLPKSLTEADVERLLMAPDLEDPVGFRDRTMLEVLYACGLRVSELVGLTLAQVNLRQGVVRVMGKGSKERLVPLGEEAIDWISRYLQEARPVLLHNAPSEVLFPSTRAREMTRQTFWHRIKHWALVAGIDKPLSPHTLRHAFATHLLNHGADLRVVQLLLGHSDLSTTQIYTHVARARMQEQHRQHHPRG</sequence>
<reference evidence="14 15" key="1">
    <citation type="submission" date="2018-11" db="EMBL/GenBank/DDBJ databases">
        <title>Genomic Encyclopedia of Type Strains, Phase IV (KMG-IV): sequencing the most valuable type-strain genomes for metagenomic binning, comparative biology and taxonomic classification.</title>
        <authorList>
            <person name="Goeker M."/>
        </authorList>
    </citation>
    <scope>NUCLEOTIDE SEQUENCE [LARGE SCALE GENOMIC DNA]</scope>
    <source>
        <strain evidence="14 15">DSM 16974</strain>
    </source>
</reference>
<dbReference type="PROSITE" id="PS51900">
    <property type="entry name" value="CB"/>
    <property type="match status" value="1"/>
</dbReference>
<dbReference type="PROSITE" id="PS51898">
    <property type="entry name" value="TYR_RECOMBINASE"/>
    <property type="match status" value="1"/>
</dbReference>
<evidence type="ECO:0000256" key="1">
    <source>
        <dbReference type="ARBA" id="ARBA00004496"/>
    </source>
</evidence>
<evidence type="ECO:0000256" key="10">
    <source>
        <dbReference type="ARBA" id="ARBA00023306"/>
    </source>
</evidence>
<dbReference type="Pfam" id="PF00589">
    <property type="entry name" value="Phage_integrase"/>
    <property type="match status" value="1"/>
</dbReference>
<evidence type="ECO:0000259" key="12">
    <source>
        <dbReference type="PROSITE" id="PS51898"/>
    </source>
</evidence>
<dbReference type="NCBIfam" id="NF040815">
    <property type="entry name" value="recomb_XerA_Arch"/>
    <property type="match status" value="1"/>
</dbReference>
<comment type="function">
    <text evidence="11">Site-specific tyrosine recombinase, which acts by catalyzing the cutting and rejoining of the recombining DNA molecules. The XerC-XerD complex is essential to convert dimers of the bacterial chromosome into monomers to permit their segregation at cell division. It also contributes to the segregational stability of plasmids.</text>
</comment>
<accession>A0A3N1NX68</accession>
<evidence type="ECO:0000256" key="6">
    <source>
        <dbReference type="ARBA" id="ARBA00022829"/>
    </source>
</evidence>